<dbReference type="EMBL" id="JAUPEV010000010">
    <property type="protein sequence ID" value="MDO7253557.1"/>
    <property type="molecule type" value="Genomic_DNA"/>
</dbReference>
<feature type="active site" description="Proton donor" evidence="4">
    <location>
        <position position="118"/>
    </location>
</feature>
<keyword evidence="9" id="KW-1185">Reference proteome</keyword>
<evidence type="ECO:0000256" key="4">
    <source>
        <dbReference type="HAMAP-Rule" id="MF_01930"/>
    </source>
</evidence>
<accession>A0AA90PWA7</accession>
<evidence type="ECO:0000313" key="9">
    <source>
        <dbReference type="Proteomes" id="UP001240777"/>
    </source>
</evidence>
<name>A0AA90PWA7_9HELI</name>
<dbReference type="NCBIfam" id="TIGR00639">
    <property type="entry name" value="PurN"/>
    <property type="match status" value="1"/>
</dbReference>
<evidence type="ECO:0000256" key="3">
    <source>
        <dbReference type="ARBA" id="ARBA00022755"/>
    </source>
</evidence>
<sequence>MKNINLVILFSGNGSNMENLINSLHSQEYFLKDTQEKAKIQISCAVTNNPNAYGISRCEALGINCEILPHKDFDCREDFDVALIDLLKNYQPDAVILAGFMRILSPIFTSTIRSINIHPSLLPKHKGSNAIKDTYESDDEFGGVSVHWVNEILDGGEIILQDYIPKIAGESLEEFENRIHQLEYALYPNAILKALNLTQVIKNG</sequence>
<dbReference type="GO" id="GO:0005829">
    <property type="term" value="C:cytosol"/>
    <property type="evidence" value="ECO:0007669"/>
    <property type="project" value="TreeGrafter"/>
</dbReference>
<dbReference type="HAMAP" id="MF_01930">
    <property type="entry name" value="PurN"/>
    <property type="match status" value="1"/>
</dbReference>
<dbReference type="CDD" id="cd08645">
    <property type="entry name" value="FMT_core_GART"/>
    <property type="match status" value="1"/>
</dbReference>
<evidence type="ECO:0000313" key="8">
    <source>
        <dbReference type="Proteomes" id="UP001177258"/>
    </source>
</evidence>
<dbReference type="Proteomes" id="UP001177258">
    <property type="component" value="Unassembled WGS sequence"/>
</dbReference>
<evidence type="ECO:0000259" key="5">
    <source>
        <dbReference type="Pfam" id="PF00551"/>
    </source>
</evidence>
<organism evidence="7 8">
    <name type="scientific">Helicobacter cappadocius</name>
    <dbReference type="NCBI Taxonomy" id="3063998"/>
    <lineage>
        <taxon>Bacteria</taxon>
        <taxon>Pseudomonadati</taxon>
        <taxon>Campylobacterota</taxon>
        <taxon>Epsilonproteobacteria</taxon>
        <taxon>Campylobacterales</taxon>
        <taxon>Helicobacteraceae</taxon>
        <taxon>Helicobacter</taxon>
    </lineage>
</organism>
<dbReference type="AlphaFoldDB" id="A0AA90PWA7"/>
<evidence type="ECO:0000256" key="2">
    <source>
        <dbReference type="ARBA" id="ARBA00022679"/>
    </source>
</evidence>
<feature type="binding site" evidence="4">
    <location>
        <position position="76"/>
    </location>
    <ligand>
        <name>(6R)-10-formyltetrahydrofolate</name>
        <dbReference type="ChEBI" id="CHEBI:195366"/>
    </ligand>
</feature>
<dbReference type="RefSeq" id="WP_305517400.1">
    <property type="nucleotide sequence ID" value="NZ_JAUPEV010000010.1"/>
</dbReference>
<feature type="binding site" evidence="4">
    <location>
        <begin position="14"/>
        <end position="16"/>
    </location>
    <ligand>
        <name>N(1)-(5-phospho-beta-D-ribosyl)glycinamide</name>
        <dbReference type="ChEBI" id="CHEBI:143788"/>
    </ligand>
</feature>
<evidence type="ECO:0000256" key="1">
    <source>
        <dbReference type="ARBA" id="ARBA00005054"/>
    </source>
</evidence>
<dbReference type="EMBL" id="JAUYZK010000010">
    <property type="protein sequence ID" value="MDP2539485.1"/>
    <property type="molecule type" value="Genomic_DNA"/>
</dbReference>
<dbReference type="InterPro" id="IPR036477">
    <property type="entry name" value="Formyl_transf_N_sf"/>
</dbReference>
<dbReference type="InterPro" id="IPR004607">
    <property type="entry name" value="GART"/>
</dbReference>
<dbReference type="Gene3D" id="3.40.50.170">
    <property type="entry name" value="Formyl transferase, N-terminal domain"/>
    <property type="match status" value="1"/>
</dbReference>
<dbReference type="GO" id="GO:0004644">
    <property type="term" value="F:phosphoribosylglycinamide formyltransferase activity"/>
    <property type="evidence" value="ECO:0007669"/>
    <property type="project" value="UniProtKB-UniRule"/>
</dbReference>
<evidence type="ECO:0000313" key="6">
    <source>
        <dbReference type="EMBL" id="MDO7253557.1"/>
    </source>
</evidence>
<comment type="catalytic activity">
    <reaction evidence="4">
        <text>N(1)-(5-phospho-beta-D-ribosyl)glycinamide + (6R)-10-formyltetrahydrofolate = N(2)-formyl-N(1)-(5-phospho-beta-D-ribosyl)glycinamide + (6S)-5,6,7,8-tetrahydrofolate + H(+)</text>
        <dbReference type="Rhea" id="RHEA:15053"/>
        <dbReference type="ChEBI" id="CHEBI:15378"/>
        <dbReference type="ChEBI" id="CHEBI:57453"/>
        <dbReference type="ChEBI" id="CHEBI:143788"/>
        <dbReference type="ChEBI" id="CHEBI:147286"/>
        <dbReference type="ChEBI" id="CHEBI:195366"/>
        <dbReference type="EC" id="2.1.2.2"/>
    </reaction>
</comment>
<feature type="site" description="Raises pKa of active site His" evidence="4">
    <location>
        <position position="154"/>
    </location>
</feature>
<dbReference type="InterPro" id="IPR002376">
    <property type="entry name" value="Formyl_transf_N"/>
</dbReference>
<feature type="domain" description="Formyl transferase N-terminal" evidence="5">
    <location>
        <begin position="5"/>
        <end position="191"/>
    </location>
</feature>
<dbReference type="PANTHER" id="PTHR43369:SF2">
    <property type="entry name" value="PHOSPHORIBOSYLGLYCINAMIDE FORMYLTRANSFERASE"/>
    <property type="match status" value="1"/>
</dbReference>
<comment type="pathway">
    <text evidence="1 4">Purine metabolism; IMP biosynthesis via de novo pathway; N(2)-formyl-N(1)-(5-phospho-D-ribosyl)glycinamide from N(1)-(5-phospho-D-ribosyl)glycinamide (10-formyl THF route): step 1/1.</text>
</comment>
<dbReference type="GO" id="GO:0006189">
    <property type="term" value="P:'de novo' IMP biosynthetic process"/>
    <property type="evidence" value="ECO:0007669"/>
    <property type="project" value="UniProtKB-UniRule"/>
</dbReference>
<dbReference type="EC" id="2.1.2.2" evidence="4"/>
<evidence type="ECO:0000313" key="7">
    <source>
        <dbReference type="EMBL" id="MDP2539485.1"/>
    </source>
</evidence>
<gene>
    <name evidence="4 7" type="primary">purN</name>
    <name evidence="6" type="ORF">Q5I04_06495</name>
    <name evidence="7" type="ORF">Q5I06_06825</name>
</gene>
<dbReference type="Proteomes" id="UP001240777">
    <property type="component" value="Unassembled WGS sequence"/>
</dbReference>
<feature type="binding site" evidence="4">
    <location>
        <begin position="101"/>
        <end position="104"/>
    </location>
    <ligand>
        <name>(6R)-10-formyltetrahydrofolate</name>
        <dbReference type="ChEBI" id="CHEBI:195366"/>
    </ligand>
</feature>
<dbReference type="Pfam" id="PF00551">
    <property type="entry name" value="Formyl_trans_N"/>
    <property type="match status" value="1"/>
</dbReference>
<dbReference type="SUPFAM" id="SSF53328">
    <property type="entry name" value="Formyltransferase"/>
    <property type="match status" value="1"/>
</dbReference>
<reference evidence="6" key="2">
    <citation type="submission" date="2023-07" db="EMBL/GenBank/DDBJ databases">
        <authorList>
            <person name="Aydin F."/>
            <person name="Tarhane S."/>
            <person name="Saticioglu I.B."/>
            <person name="Karakaya E."/>
            <person name="Abay S."/>
            <person name="Guran O."/>
            <person name="Bozkurt E."/>
            <person name="Uzum N."/>
            <person name="Olgun K."/>
            <person name="Jablonski D."/>
        </authorList>
    </citation>
    <scope>NUCLEOTIDE SEQUENCE</scope>
    <source>
        <strain evidence="6">Faydin-H75</strain>
    </source>
</reference>
<protein>
    <recommendedName>
        <fullName evidence="4">Phosphoribosylglycinamide formyltransferase</fullName>
        <ecNumber evidence="4">2.1.2.2</ecNumber>
    </recommendedName>
    <alternativeName>
        <fullName evidence="4">5'-phosphoribosylglycinamide transformylase</fullName>
    </alternativeName>
    <alternativeName>
        <fullName evidence="4">GAR transformylase</fullName>
        <shortName evidence="4">GART</shortName>
    </alternativeName>
</protein>
<reference evidence="6 8" key="3">
    <citation type="journal article" date="2024" name="Syst. Appl. Microbiol.">
        <title>Helicobacter cappadocius sp. nov., from lizards: The first psychrotrophic Helicobacter species.</title>
        <authorList>
            <person name="Aydin F."/>
            <person name="Tarhane S."/>
            <person name="Karakaya E."/>
            <person name="Abay S."/>
            <person name="Kayman T."/>
            <person name="Guran O."/>
            <person name="Bozkurt E."/>
            <person name="Uzum N."/>
            <person name="Avci A."/>
            <person name="Olgun K."/>
            <person name="Jablonski D."/>
            <person name="Guran C."/>
            <person name="Burcin Saticioglu I."/>
        </authorList>
    </citation>
    <scope>NUCLEOTIDE SEQUENCE [LARGE SCALE GENOMIC DNA]</scope>
    <source>
        <strain evidence="6">Faydin-H75</strain>
        <strain evidence="8">faydin-H76</strain>
    </source>
</reference>
<dbReference type="PANTHER" id="PTHR43369">
    <property type="entry name" value="PHOSPHORIBOSYLGLYCINAMIDE FORMYLTRANSFERASE"/>
    <property type="match status" value="1"/>
</dbReference>
<comment type="similarity">
    <text evidence="4">Belongs to the GART family.</text>
</comment>
<keyword evidence="2 4" id="KW-0808">Transferase</keyword>
<proteinExistence type="inferred from homology"/>
<feature type="binding site" evidence="4">
    <location>
        <position position="116"/>
    </location>
    <ligand>
        <name>(6R)-10-formyltetrahydrofolate</name>
        <dbReference type="ChEBI" id="CHEBI:195366"/>
    </ligand>
</feature>
<comment type="caution">
    <text evidence="7">The sequence shown here is derived from an EMBL/GenBank/DDBJ whole genome shotgun (WGS) entry which is preliminary data.</text>
</comment>
<reference evidence="7 9" key="1">
    <citation type="submission" date="2023-07" db="EMBL/GenBank/DDBJ databases">
        <title>Unpublished Manusciprt.</title>
        <authorList>
            <person name="Aydin F."/>
            <person name="Tarhane S."/>
            <person name="Saticioglu I.B."/>
            <person name="Karakaya E."/>
            <person name="Abay S."/>
            <person name="Guran O."/>
            <person name="Bozkurt E."/>
            <person name="Uzum N."/>
            <person name="Olgun K."/>
            <person name="Jablonski D."/>
        </authorList>
    </citation>
    <scope>NUCLEOTIDE SEQUENCE</scope>
    <source>
        <strain evidence="9">faydin-H75</strain>
        <strain evidence="7">Faydin-H76</strain>
    </source>
</reference>
<comment type="function">
    <text evidence="4">Catalyzes the transfer of a formyl group from 10-formyltetrahydrofolate to 5-phospho-ribosyl-glycinamide (GAR), producing 5-phospho-ribosyl-N-formylglycinamide (FGAR) and tetrahydrofolate.</text>
</comment>
<keyword evidence="3 4" id="KW-0658">Purine biosynthesis</keyword>